<dbReference type="Proteomes" id="UP000092444">
    <property type="component" value="Unassembled WGS sequence"/>
</dbReference>
<dbReference type="InterPro" id="IPR016024">
    <property type="entry name" value="ARM-type_fold"/>
</dbReference>
<dbReference type="EnsemblMetazoa" id="GMOY011273-RA">
    <property type="protein sequence ID" value="GMOY011273-PA"/>
    <property type="gene ID" value="GMOY011273"/>
</dbReference>
<accession>A0A1B0GD98</accession>
<dbReference type="GO" id="GO:0051879">
    <property type="term" value="F:Hsp90 protein binding"/>
    <property type="evidence" value="ECO:0007669"/>
    <property type="project" value="TreeGrafter"/>
</dbReference>
<dbReference type="EMBL" id="CCAG010015673">
    <property type="status" value="NOT_ANNOTATED_CDS"/>
    <property type="molecule type" value="Genomic_DNA"/>
</dbReference>
<dbReference type="GO" id="GO:0005737">
    <property type="term" value="C:cytoplasm"/>
    <property type="evidence" value="ECO:0007669"/>
    <property type="project" value="UniProtKB-SubCell"/>
</dbReference>
<dbReference type="SUPFAM" id="SSF48371">
    <property type="entry name" value="ARM repeat"/>
    <property type="match status" value="1"/>
</dbReference>
<evidence type="ECO:0000256" key="1">
    <source>
        <dbReference type="ARBA" id="ARBA00004496"/>
    </source>
</evidence>
<comment type="subcellular location">
    <subcellularLocation>
        <location evidence="1">Cytoplasm</location>
    </subcellularLocation>
</comment>
<keyword evidence="2" id="KW-0963">Cytoplasm</keyword>
<sequence length="366" mass="40635">MLLQTRSGDQSCLYGVVTTFVNLCNAYKKQEILPEMLELAKFAKQHIPGEHELDDTDFVQKRIIVLVNEGITTALWALAKTESDNSKELIARVLKAICGLQELRGKVVQEGGVKTLLRLALEGTEKVAFAGQRSLDVIRPLLNLLAQDCNALENFGSLMALTDLAAMNENVRQRIIEEQGISKIEYYLMENHLMSTRAAAQCLCNMIMSDDIVTKFEGDNDRVKFTALLCEEEDEETAKACSGALAMLTSVSKKCCAKILEIKSWLEILHILIANPSPEVQHRGVVVILNVINAGEDISRKIFDTDIMELLNGLAHLPDDTRSKAREVAAQCLTAAERYRIIEKSDEGGLPDVFKEAARGQKIDNE</sequence>
<keyword evidence="4" id="KW-1185">Reference proteome</keyword>
<dbReference type="STRING" id="37546.A0A1B0GD98"/>
<dbReference type="AlphaFoldDB" id="A0A1B0GD98"/>
<reference evidence="3" key="1">
    <citation type="submission" date="2020-05" db="UniProtKB">
        <authorList>
            <consortium name="EnsemblMetazoa"/>
        </authorList>
    </citation>
    <scope>IDENTIFICATION</scope>
    <source>
        <strain evidence="3">Yale</strain>
    </source>
</reference>
<organism evidence="3 4">
    <name type="scientific">Glossina morsitans morsitans</name>
    <name type="common">Savannah tsetse fly</name>
    <dbReference type="NCBI Taxonomy" id="37546"/>
    <lineage>
        <taxon>Eukaryota</taxon>
        <taxon>Metazoa</taxon>
        <taxon>Ecdysozoa</taxon>
        <taxon>Arthropoda</taxon>
        <taxon>Hexapoda</taxon>
        <taxon>Insecta</taxon>
        <taxon>Pterygota</taxon>
        <taxon>Neoptera</taxon>
        <taxon>Endopterygota</taxon>
        <taxon>Diptera</taxon>
        <taxon>Brachycera</taxon>
        <taxon>Muscomorpha</taxon>
        <taxon>Hippoboscoidea</taxon>
        <taxon>Glossinidae</taxon>
        <taxon>Glossina</taxon>
    </lineage>
</organism>
<evidence type="ECO:0000313" key="4">
    <source>
        <dbReference type="Proteomes" id="UP000092444"/>
    </source>
</evidence>
<dbReference type="PhylomeDB" id="A0A1B0GD98"/>
<name>A0A1B0GD98_GLOMM</name>
<dbReference type="PANTHER" id="PTHR45994">
    <property type="entry name" value="FI21225P1"/>
    <property type="match status" value="1"/>
</dbReference>
<dbReference type="InterPro" id="IPR011989">
    <property type="entry name" value="ARM-like"/>
</dbReference>
<proteinExistence type="predicted"/>
<protein>
    <recommendedName>
        <fullName evidence="5">UNC-45/Cro1/She4 central domain-containing protein</fullName>
    </recommendedName>
</protein>
<evidence type="ECO:0000256" key="2">
    <source>
        <dbReference type="ARBA" id="ARBA00022490"/>
    </source>
</evidence>
<dbReference type="PANTHER" id="PTHR45994:SF1">
    <property type="entry name" value="FI21225P1"/>
    <property type="match status" value="1"/>
</dbReference>
<evidence type="ECO:0008006" key="5">
    <source>
        <dbReference type="Google" id="ProtNLM"/>
    </source>
</evidence>
<evidence type="ECO:0000313" key="3">
    <source>
        <dbReference type="EnsemblMetazoa" id="GMOY011273-PA"/>
    </source>
</evidence>
<dbReference type="Gene3D" id="1.25.10.10">
    <property type="entry name" value="Leucine-rich Repeat Variant"/>
    <property type="match status" value="1"/>
</dbReference>
<dbReference type="VEuPathDB" id="VectorBase:GMOY011273"/>